<sequence>MNDYDGELPKRNPVLSIALNRLLDLDREDLGVPETPLLWERLYADKRPVPERGLLCPTCLDARPDQPEWMYLSLRQGRRIASHYNPSRRAHDEPESDQHKAYKERYARAAEADGHGVEIEARAADGRRRTDVLVTGTGGQLFGFEPQLSYITVQAVRHRDKIAKEDGITAVWHTVDPKAPLIDQVHWARTDNLPARAIREDRDLLVRGGVRTLNLKKCDHTNPLPCPVKKIGRCYQWHPTWDVQVPQIDDMVRRIAGGLYVPITLKTTTGGLLRFWAPEKDRKVFVSNGGTLVNTEKEPAVPRQRKTSTGLRDVECVRVREDRRRPDFEPMPPKDTGEAYCAAVTVRVPALAAPVIGPVRAGYCSAGRTPCGASGARLYPGGWFCDSHRPGIRH</sequence>
<accession>A0A9W6PPT9</accession>
<proteinExistence type="predicted"/>
<dbReference type="OrthoDB" id="4316573at2"/>
<evidence type="ECO:0000259" key="1">
    <source>
        <dbReference type="Pfam" id="PF06054"/>
    </source>
</evidence>
<protein>
    <recommendedName>
        <fullName evidence="1">Competence protein CoiA nuclease-like domain-containing protein</fullName>
    </recommendedName>
</protein>
<gene>
    <name evidence="2" type="ORF">Kpho01_68000</name>
</gene>
<comment type="caution">
    <text evidence="2">The sequence shown here is derived from an EMBL/GenBank/DDBJ whole genome shotgun (WGS) entry which is preliminary data.</text>
</comment>
<dbReference type="InterPro" id="IPR010330">
    <property type="entry name" value="CoiA_nuc"/>
</dbReference>
<dbReference type="AlphaFoldDB" id="A0A9W6PPT9"/>
<feature type="domain" description="Competence protein CoiA nuclease-like" evidence="1">
    <location>
        <begin position="95"/>
        <end position="172"/>
    </location>
</feature>
<name>A0A9W6PPT9_9ACTN</name>
<dbReference type="EMBL" id="BSRX01000059">
    <property type="protein sequence ID" value="GLW58789.1"/>
    <property type="molecule type" value="Genomic_DNA"/>
</dbReference>
<evidence type="ECO:0000313" key="2">
    <source>
        <dbReference type="EMBL" id="GLW58789.1"/>
    </source>
</evidence>
<organism evidence="2 3">
    <name type="scientific">Kitasatospora phosalacinea</name>
    <dbReference type="NCBI Taxonomy" id="2065"/>
    <lineage>
        <taxon>Bacteria</taxon>
        <taxon>Bacillati</taxon>
        <taxon>Actinomycetota</taxon>
        <taxon>Actinomycetes</taxon>
        <taxon>Kitasatosporales</taxon>
        <taxon>Streptomycetaceae</taxon>
        <taxon>Kitasatospora</taxon>
    </lineage>
</organism>
<evidence type="ECO:0000313" key="3">
    <source>
        <dbReference type="Proteomes" id="UP001165143"/>
    </source>
</evidence>
<dbReference type="Proteomes" id="UP001165143">
    <property type="component" value="Unassembled WGS sequence"/>
</dbReference>
<reference evidence="2" key="1">
    <citation type="submission" date="2023-02" db="EMBL/GenBank/DDBJ databases">
        <title>Kitasatospora phosalacinea NBRC 14362.</title>
        <authorList>
            <person name="Ichikawa N."/>
            <person name="Sato H."/>
            <person name="Tonouchi N."/>
        </authorList>
    </citation>
    <scope>NUCLEOTIDE SEQUENCE</scope>
    <source>
        <strain evidence="2">NBRC 14362</strain>
    </source>
</reference>
<dbReference type="RefSeq" id="WP_033255810.1">
    <property type="nucleotide sequence ID" value="NZ_BSRX01000059.1"/>
</dbReference>
<dbReference type="Pfam" id="PF06054">
    <property type="entry name" value="CoiA_nuc"/>
    <property type="match status" value="1"/>
</dbReference>